<dbReference type="EMBL" id="PEBX01000069">
    <property type="protein sequence ID" value="PTQ55815.1"/>
    <property type="molecule type" value="Genomic_DNA"/>
</dbReference>
<comment type="caution">
    <text evidence="1">The sequence shown here is derived from an EMBL/GenBank/DDBJ whole genome shotgun (WGS) entry which is preliminary data.</text>
</comment>
<dbReference type="Proteomes" id="UP000244338">
    <property type="component" value="Unassembled WGS sequence"/>
</dbReference>
<evidence type="ECO:0000313" key="1">
    <source>
        <dbReference type="EMBL" id="PTQ55815.1"/>
    </source>
</evidence>
<evidence type="ECO:0000313" key="2">
    <source>
        <dbReference type="Proteomes" id="UP000244338"/>
    </source>
</evidence>
<protein>
    <submittedName>
        <fullName evidence="1">Uncharacterized protein</fullName>
    </submittedName>
</protein>
<accession>A0A2R6XZG8</accession>
<reference evidence="2" key="1">
    <citation type="journal article" date="2018" name="Sci. Rep.">
        <title>Lignite coal burning seam in the remote Altai Mountains harbors a hydrogen-driven thermophilic microbial community.</title>
        <authorList>
            <person name="Kadnikov V.V."/>
            <person name="Mardanov A.V."/>
            <person name="Ivasenko D.A."/>
            <person name="Antsiferov D.V."/>
            <person name="Beletsky A.V."/>
            <person name="Karnachuk O.V."/>
            <person name="Ravin N.V."/>
        </authorList>
    </citation>
    <scope>NUCLEOTIDE SEQUENCE [LARGE SCALE GENOMIC DNA]</scope>
</reference>
<dbReference type="AlphaFoldDB" id="A0A2R6XZG8"/>
<sequence length="67" mass="8098">MYQKIDRYLKAAKKFVGDVKRIYAKHILENGDSNQCEKGQIYLRTKSKRVKKKRPLWPLFDNAQFFF</sequence>
<name>A0A2R6XZG8_9BACL</name>
<gene>
    <name evidence="1" type="ORF">BSOLF_1430</name>
</gene>
<proteinExistence type="predicted"/>
<organism evidence="1 2">
    <name type="scientific">Candidatus Carbonibacillus altaicus</name>
    <dbReference type="NCBI Taxonomy" id="2163959"/>
    <lineage>
        <taxon>Bacteria</taxon>
        <taxon>Bacillati</taxon>
        <taxon>Bacillota</taxon>
        <taxon>Bacilli</taxon>
        <taxon>Bacillales</taxon>
        <taxon>Candidatus Carbonibacillus</taxon>
    </lineage>
</organism>